<dbReference type="CDD" id="cd07247">
    <property type="entry name" value="SgaA_N_like"/>
    <property type="match status" value="1"/>
</dbReference>
<dbReference type="InterPro" id="IPR029068">
    <property type="entry name" value="Glyas_Bleomycin-R_OHBP_Dase"/>
</dbReference>
<sequence>MNYIEFKANDLEAVKSFYSTVFGWTFTDYGPDYTAFSNSGMEGGFEKRDEEIVNSVLVVLYHEDLKKTIEKVAKAGGEITEDIFSFPGGQRFQFKDPAGNELAVWTEA</sequence>
<dbReference type="Pfam" id="PF00903">
    <property type="entry name" value="Glyoxalase"/>
    <property type="match status" value="1"/>
</dbReference>
<reference evidence="2" key="1">
    <citation type="submission" date="2021-06" db="EMBL/GenBank/DDBJ databases">
        <title>44 bacteria genomes isolated from Dapeng, Shenzhen.</title>
        <authorList>
            <person name="Zheng W."/>
            <person name="Yu S."/>
            <person name="Huang Y."/>
        </authorList>
    </citation>
    <scope>NUCLEOTIDE SEQUENCE</scope>
    <source>
        <strain evidence="2">DP5N28-2</strain>
    </source>
</reference>
<comment type="caution">
    <text evidence="2">The sequence shown here is derived from an EMBL/GenBank/DDBJ whole genome shotgun (WGS) entry which is preliminary data.</text>
</comment>
<name>A0A953HPR5_9BACT</name>
<dbReference type="SUPFAM" id="SSF54593">
    <property type="entry name" value="Glyoxalase/Bleomycin resistance protein/Dihydroxybiphenyl dioxygenase"/>
    <property type="match status" value="1"/>
</dbReference>
<dbReference type="PROSITE" id="PS51819">
    <property type="entry name" value="VOC"/>
    <property type="match status" value="1"/>
</dbReference>
<organism evidence="2 3">
    <name type="scientific">Membranihabitans marinus</name>
    <dbReference type="NCBI Taxonomy" id="1227546"/>
    <lineage>
        <taxon>Bacteria</taxon>
        <taxon>Pseudomonadati</taxon>
        <taxon>Bacteroidota</taxon>
        <taxon>Saprospiria</taxon>
        <taxon>Saprospirales</taxon>
        <taxon>Saprospiraceae</taxon>
        <taxon>Membranihabitans</taxon>
    </lineage>
</organism>
<dbReference type="AlphaFoldDB" id="A0A953HPR5"/>
<dbReference type="InterPro" id="IPR004360">
    <property type="entry name" value="Glyas_Fos-R_dOase_dom"/>
</dbReference>
<evidence type="ECO:0000313" key="3">
    <source>
        <dbReference type="Proteomes" id="UP000753961"/>
    </source>
</evidence>
<dbReference type="EMBL" id="JAHVHU010000009">
    <property type="protein sequence ID" value="MBY5958568.1"/>
    <property type="molecule type" value="Genomic_DNA"/>
</dbReference>
<dbReference type="InterPro" id="IPR052164">
    <property type="entry name" value="Anthracycline_SecMetBiosynth"/>
</dbReference>
<keyword evidence="3" id="KW-1185">Reference proteome</keyword>
<feature type="domain" description="VOC" evidence="1">
    <location>
        <begin position="1"/>
        <end position="107"/>
    </location>
</feature>
<evidence type="ECO:0000313" key="2">
    <source>
        <dbReference type="EMBL" id="MBY5958568.1"/>
    </source>
</evidence>
<gene>
    <name evidence="2" type="ORF">KUV50_10520</name>
</gene>
<dbReference type="InterPro" id="IPR037523">
    <property type="entry name" value="VOC_core"/>
</dbReference>
<accession>A0A953HPR5</accession>
<dbReference type="PANTHER" id="PTHR33993:SF1">
    <property type="entry name" value="GLYOXALASE FAMILY PROTEIN"/>
    <property type="match status" value="1"/>
</dbReference>
<proteinExistence type="predicted"/>
<dbReference type="Proteomes" id="UP000753961">
    <property type="component" value="Unassembled WGS sequence"/>
</dbReference>
<protein>
    <submittedName>
        <fullName evidence="2">VOC family protein</fullName>
    </submittedName>
</protein>
<dbReference type="PANTHER" id="PTHR33993">
    <property type="entry name" value="GLYOXALASE-RELATED"/>
    <property type="match status" value="1"/>
</dbReference>
<dbReference type="Gene3D" id="3.10.180.10">
    <property type="entry name" value="2,3-Dihydroxybiphenyl 1,2-Dioxygenase, domain 1"/>
    <property type="match status" value="1"/>
</dbReference>
<evidence type="ECO:0000259" key="1">
    <source>
        <dbReference type="PROSITE" id="PS51819"/>
    </source>
</evidence>